<dbReference type="AlphaFoldDB" id="A0AAE8SXW4"/>
<organism evidence="2 3">
    <name type="scientific">Cephalotrichum gorgonifer</name>
    <dbReference type="NCBI Taxonomy" id="2041049"/>
    <lineage>
        <taxon>Eukaryota</taxon>
        <taxon>Fungi</taxon>
        <taxon>Dikarya</taxon>
        <taxon>Ascomycota</taxon>
        <taxon>Pezizomycotina</taxon>
        <taxon>Sordariomycetes</taxon>
        <taxon>Hypocreomycetidae</taxon>
        <taxon>Microascales</taxon>
        <taxon>Microascaceae</taxon>
        <taxon>Cephalotrichum</taxon>
    </lineage>
</organism>
<gene>
    <name evidence="2" type="ORF">DNG_07082</name>
</gene>
<dbReference type="EMBL" id="ONZQ02000010">
    <property type="protein sequence ID" value="SPO04397.1"/>
    <property type="molecule type" value="Genomic_DNA"/>
</dbReference>
<dbReference type="Gene3D" id="3.90.280.10">
    <property type="entry name" value="PEBP-like"/>
    <property type="match status" value="1"/>
</dbReference>
<accession>A0AAE8SXW4</accession>
<comment type="caution">
    <text evidence="2">The sequence shown here is derived from an EMBL/GenBank/DDBJ whole genome shotgun (WGS) entry which is preliminary data.</text>
</comment>
<dbReference type="InterPro" id="IPR036610">
    <property type="entry name" value="PEBP-like_sf"/>
</dbReference>
<dbReference type="PANTHER" id="PTHR11362:SF141">
    <property type="entry name" value="PHOSPHATIDYLETHANOLAMINE-BINDING PROTEIN"/>
    <property type="match status" value="1"/>
</dbReference>
<dbReference type="Pfam" id="PF01161">
    <property type="entry name" value="PBP"/>
    <property type="match status" value="1"/>
</dbReference>
<evidence type="ECO:0000313" key="2">
    <source>
        <dbReference type="EMBL" id="SPO04397.1"/>
    </source>
</evidence>
<proteinExistence type="predicted"/>
<dbReference type="InterPro" id="IPR008914">
    <property type="entry name" value="PEBP"/>
</dbReference>
<feature type="chain" id="PRO_5042247857" description="PEBP-like protein" evidence="1">
    <location>
        <begin position="19"/>
        <end position="188"/>
    </location>
</feature>
<reference evidence="2" key="1">
    <citation type="submission" date="2018-03" db="EMBL/GenBank/DDBJ databases">
        <authorList>
            <person name="Guldener U."/>
        </authorList>
    </citation>
    <scope>NUCLEOTIDE SEQUENCE</scope>
</reference>
<feature type="signal peptide" evidence="1">
    <location>
        <begin position="1"/>
        <end position="18"/>
    </location>
</feature>
<dbReference type="InterPro" id="IPR035810">
    <property type="entry name" value="PEBP_euk"/>
</dbReference>
<dbReference type="SUPFAM" id="SSF49777">
    <property type="entry name" value="PEBP-like"/>
    <property type="match status" value="1"/>
</dbReference>
<dbReference type="GO" id="GO:0030414">
    <property type="term" value="F:peptidase inhibitor activity"/>
    <property type="evidence" value="ECO:0007669"/>
    <property type="project" value="TreeGrafter"/>
</dbReference>
<protein>
    <recommendedName>
        <fullName evidence="4">PEBP-like protein</fullName>
    </recommendedName>
</protein>
<keyword evidence="1" id="KW-0732">Signal</keyword>
<evidence type="ECO:0008006" key="4">
    <source>
        <dbReference type="Google" id="ProtNLM"/>
    </source>
</evidence>
<evidence type="ECO:0000256" key="1">
    <source>
        <dbReference type="SAM" id="SignalP"/>
    </source>
</evidence>
<name>A0AAE8SXW4_9PEZI</name>
<sequence length="188" mass="19479">MRQAKFSIIAALAACGLAQTPPGFEPAVEANLAVIFEAGAVEEPGTSFTIAETAQLPTIGTAEPLEGTYILLVVDISVPGGAQRQKLLHGLISGYTSAAEPNDAGIYVLETADPASPASYIGPGPPPENPPYAHSYVEVLFVQPDGWEAPAVDFSGFGNRFGIDVGKLIESYGLGEPVAANYFNVTGV</sequence>
<keyword evidence="3" id="KW-1185">Reference proteome</keyword>
<dbReference type="GO" id="GO:0046578">
    <property type="term" value="P:regulation of Ras protein signal transduction"/>
    <property type="evidence" value="ECO:0007669"/>
    <property type="project" value="TreeGrafter"/>
</dbReference>
<dbReference type="GO" id="GO:0030162">
    <property type="term" value="P:regulation of proteolysis"/>
    <property type="evidence" value="ECO:0007669"/>
    <property type="project" value="TreeGrafter"/>
</dbReference>
<dbReference type="GO" id="GO:0005543">
    <property type="term" value="F:phospholipid binding"/>
    <property type="evidence" value="ECO:0007669"/>
    <property type="project" value="TreeGrafter"/>
</dbReference>
<evidence type="ECO:0000313" key="3">
    <source>
        <dbReference type="Proteomes" id="UP001187682"/>
    </source>
</evidence>
<dbReference type="Proteomes" id="UP001187682">
    <property type="component" value="Unassembled WGS sequence"/>
</dbReference>
<dbReference type="PANTHER" id="PTHR11362">
    <property type="entry name" value="PHOSPHATIDYLETHANOLAMINE-BINDING PROTEIN"/>
    <property type="match status" value="1"/>
</dbReference>